<evidence type="ECO:0000256" key="5">
    <source>
        <dbReference type="ARBA" id="ARBA00022692"/>
    </source>
</evidence>
<comment type="similarity">
    <text evidence="2 11">Belongs to the UQCRQ/QCR8 family.</text>
</comment>
<keyword evidence="7 11" id="KW-0249">Electron transport</keyword>
<evidence type="ECO:0000256" key="2">
    <source>
        <dbReference type="ARBA" id="ARBA00007668"/>
    </source>
</evidence>
<keyword evidence="3 11" id="KW-0813">Transport</keyword>
<comment type="function">
    <text evidence="11">Component of the ubiquinol-cytochrome c oxidoreductase, a multisubunit transmembrane complex that is part of the mitochondrial electron transport chain which drives oxidative phosphorylation. The complex plays an important role in the uptake of multiple carbon sources present in different host niches.</text>
</comment>
<comment type="subunit">
    <text evidence="11">Component of the ubiquinol-cytochrome c oxidoreductase (cytochrome b-c1 complex, complex III, CIII), a multisubunit enzyme composed of 3 respiratory subunits cytochrome b, cytochrome c1 and Rieske protein, 2 core protein subunits, and additional low-molecular weight protein subunits. The complex exists as an obligatory dimer and forms supercomplexes (SCs) in the inner mitochondrial membrane with cytochrome c oxidase (complex IV, CIV).</text>
</comment>
<evidence type="ECO:0000313" key="13">
    <source>
        <dbReference type="EMBL" id="KAF2125624.1"/>
    </source>
</evidence>
<keyword evidence="9 11" id="KW-0496">Mitochondrion</keyword>
<evidence type="ECO:0000256" key="1">
    <source>
        <dbReference type="ARBA" id="ARBA00004434"/>
    </source>
</evidence>
<evidence type="ECO:0000256" key="8">
    <source>
        <dbReference type="ARBA" id="ARBA00022989"/>
    </source>
</evidence>
<keyword evidence="10" id="KW-0472">Membrane</keyword>
<sequence>MAGGGSDPNARNKATWHIGSWGNPYEGGGRPGKGVVSYSLSPNQQRPMANFISKGFWNVARRSKNQVLFFIPPLVLAYGTMQWAIERNEYLNSKPGRAEFADSEE</sequence>
<dbReference type="InterPro" id="IPR036642">
    <property type="entry name" value="Cyt_bc1_su8_sf"/>
</dbReference>
<dbReference type="FunFam" id="1.20.5.210:FF:000001">
    <property type="entry name" value="Cytochrome b-c1 complex subunit 8"/>
    <property type="match status" value="1"/>
</dbReference>
<dbReference type="GO" id="GO:0006122">
    <property type="term" value="P:mitochondrial electron transport, ubiquinol to cytochrome c"/>
    <property type="evidence" value="ECO:0007669"/>
    <property type="project" value="UniProtKB-UniRule"/>
</dbReference>
<keyword evidence="6 11" id="KW-0999">Mitochondrion inner membrane</keyword>
<organism evidence="13 14">
    <name type="scientific">Dothidotthia symphoricarpi CBS 119687</name>
    <dbReference type="NCBI Taxonomy" id="1392245"/>
    <lineage>
        <taxon>Eukaryota</taxon>
        <taxon>Fungi</taxon>
        <taxon>Dikarya</taxon>
        <taxon>Ascomycota</taxon>
        <taxon>Pezizomycotina</taxon>
        <taxon>Dothideomycetes</taxon>
        <taxon>Pleosporomycetidae</taxon>
        <taxon>Pleosporales</taxon>
        <taxon>Dothidotthiaceae</taxon>
        <taxon>Dothidotthia</taxon>
    </lineage>
</organism>
<dbReference type="Gene3D" id="1.20.5.210">
    <property type="entry name" value="Cytochrome b-c1 complex subunit 8"/>
    <property type="match status" value="1"/>
</dbReference>
<reference evidence="13" key="1">
    <citation type="journal article" date="2020" name="Stud. Mycol.">
        <title>101 Dothideomycetes genomes: a test case for predicting lifestyles and emergence of pathogens.</title>
        <authorList>
            <person name="Haridas S."/>
            <person name="Albert R."/>
            <person name="Binder M."/>
            <person name="Bloem J."/>
            <person name="Labutti K."/>
            <person name="Salamov A."/>
            <person name="Andreopoulos B."/>
            <person name="Baker S."/>
            <person name="Barry K."/>
            <person name="Bills G."/>
            <person name="Bluhm B."/>
            <person name="Cannon C."/>
            <person name="Castanera R."/>
            <person name="Culley D."/>
            <person name="Daum C."/>
            <person name="Ezra D."/>
            <person name="Gonzalez J."/>
            <person name="Henrissat B."/>
            <person name="Kuo A."/>
            <person name="Liang C."/>
            <person name="Lipzen A."/>
            <person name="Lutzoni F."/>
            <person name="Magnuson J."/>
            <person name="Mondo S."/>
            <person name="Nolan M."/>
            <person name="Ohm R."/>
            <person name="Pangilinan J."/>
            <person name="Park H.-J."/>
            <person name="Ramirez L."/>
            <person name="Alfaro M."/>
            <person name="Sun H."/>
            <person name="Tritt A."/>
            <person name="Yoshinaga Y."/>
            <person name="Zwiers L.-H."/>
            <person name="Turgeon B."/>
            <person name="Goodwin S."/>
            <person name="Spatafora J."/>
            <person name="Crous P."/>
            <person name="Grigoriev I."/>
        </authorList>
    </citation>
    <scope>NUCLEOTIDE SEQUENCE</scope>
    <source>
        <strain evidence="13">CBS 119687</strain>
    </source>
</reference>
<dbReference type="AlphaFoldDB" id="A0A6A6A3D8"/>
<keyword evidence="14" id="KW-1185">Reference proteome</keyword>
<dbReference type="InterPro" id="IPR004205">
    <property type="entry name" value="Cyt_bc1_su8"/>
</dbReference>
<dbReference type="SUPFAM" id="SSF81508">
    <property type="entry name" value="Ubiquinone-binding protein QP-C of cytochrome bc1 complex (Ubiquinol-cytochrome c reductase)"/>
    <property type="match status" value="1"/>
</dbReference>
<evidence type="ECO:0000256" key="10">
    <source>
        <dbReference type="ARBA" id="ARBA00023136"/>
    </source>
</evidence>
<dbReference type="PANTHER" id="PTHR12119">
    <property type="entry name" value="UBIQUINOL-CYTOCHROME C REDUCTASE COMPLEX UBIQUINONE-BINDING PROTEIN QP-C"/>
    <property type="match status" value="1"/>
</dbReference>
<dbReference type="EMBL" id="ML977515">
    <property type="protein sequence ID" value="KAF2125624.1"/>
    <property type="molecule type" value="Genomic_DNA"/>
</dbReference>
<comment type="subcellular location">
    <subcellularLocation>
        <location evidence="1 11">Mitochondrion inner membrane</location>
        <topology evidence="1 11">Single-pass membrane protein</topology>
    </subcellularLocation>
</comment>
<evidence type="ECO:0000256" key="11">
    <source>
        <dbReference type="RuleBase" id="RU368118"/>
    </source>
</evidence>
<evidence type="ECO:0000256" key="6">
    <source>
        <dbReference type="ARBA" id="ARBA00022792"/>
    </source>
</evidence>
<evidence type="ECO:0000256" key="12">
    <source>
        <dbReference type="SAM" id="MobiDB-lite"/>
    </source>
</evidence>
<dbReference type="OrthoDB" id="6683853at2759"/>
<feature type="region of interest" description="Disordered" evidence="12">
    <location>
        <begin position="1"/>
        <end position="25"/>
    </location>
</feature>
<dbReference type="GO" id="GO:0005743">
    <property type="term" value="C:mitochondrial inner membrane"/>
    <property type="evidence" value="ECO:0007669"/>
    <property type="project" value="UniProtKB-SubCell"/>
</dbReference>
<dbReference type="GO" id="GO:0045275">
    <property type="term" value="C:respiratory chain complex III"/>
    <property type="evidence" value="ECO:0007669"/>
    <property type="project" value="UniProtKB-UniRule"/>
</dbReference>
<dbReference type="Proteomes" id="UP000799771">
    <property type="component" value="Unassembled WGS sequence"/>
</dbReference>
<keyword evidence="5" id="KW-0812">Transmembrane</keyword>
<proteinExistence type="inferred from homology"/>
<dbReference type="GeneID" id="54409262"/>
<dbReference type="Pfam" id="PF02939">
    <property type="entry name" value="UcrQ"/>
    <property type="match status" value="1"/>
</dbReference>
<protein>
    <recommendedName>
        <fullName evidence="11">Cytochrome b-c1 complex subunit 8</fullName>
    </recommendedName>
    <alternativeName>
        <fullName evidence="11">Complex III subunit 8</fullName>
    </alternativeName>
</protein>
<keyword evidence="4 11" id="KW-0679">Respiratory chain</keyword>
<evidence type="ECO:0000313" key="14">
    <source>
        <dbReference type="Proteomes" id="UP000799771"/>
    </source>
</evidence>
<gene>
    <name evidence="13" type="ORF">P153DRAFT_369656</name>
</gene>
<dbReference type="PANTHER" id="PTHR12119:SF2">
    <property type="entry name" value="CYTOCHROME B-C1 COMPLEX SUBUNIT 8"/>
    <property type="match status" value="1"/>
</dbReference>
<name>A0A6A6A3D8_9PLEO</name>
<keyword evidence="8" id="KW-1133">Transmembrane helix</keyword>
<evidence type="ECO:0000256" key="7">
    <source>
        <dbReference type="ARBA" id="ARBA00022982"/>
    </source>
</evidence>
<evidence type="ECO:0000256" key="9">
    <source>
        <dbReference type="ARBA" id="ARBA00023128"/>
    </source>
</evidence>
<evidence type="ECO:0000256" key="4">
    <source>
        <dbReference type="ARBA" id="ARBA00022660"/>
    </source>
</evidence>
<dbReference type="RefSeq" id="XP_033520016.1">
    <property type="nucleotide sequence ID" value="XM_033668830.1"/>
</dbReference>
<accession>A0A6A6A3D8</accession>
<evidence type="ECO:0000256" key="3">
    <source>
        <dbReference type="ARBA" id="ARBA00022448"/>
    </source>
</evidence>